<evidence type="ECO:0000313" key="2">
    <source>
        <dbReference type="Proteomes" id="UP000636800"/>
    </source>
</evidence>
<accession>A0A835R142</accession>
<dbReference type="AlphaFoldDB" id="A0A835R142"/>
<sequence>MLLPIAAALRNRRSAACLVSSISSPCPTSTAHQITWKNGDNSNATSRIQKPSNCDGRIFGRIAYRRRPDTARRWRGTTRPDSATSDPAVGLFSYRGDVLRRSPALMEKLIGIEDPPSPVPRFGRILAGVGGREKAGSYSRPPEQCDEDLRALKRIIDVVRMAEIVRIENDRDIDGSDSLLFHWLEPSPVSALNAVALSSPTHPAYVFREFDADSLVVQRHLSSRSFNS</sequence>
<comment type="caution">
    <text evidence="1">The sequence shown here is derived from an EMBL/GenBank/DDBJ whole genome shotgun (WGS) entry which is preliminary data.</text>
</comment>
<dbReference type="Proteomes" id="UP000636800">
    <property type="component" value="Chromosome 6"/>
</dbReference>
<name>A0A835R142_VANPL</name>
<dbReference type="EMBL" id="JADCNL010000006">
    <property type="protein sequence ID" value="KAG0477492.1"/>
    <property type="molecule type" value="Genomic_DNA"/>
</dbReference>
<gene>
    <name evidence="1" type="ORF">HPP92_014333</name>
</gene>
<organism evidence="1 2">
    <name type="scientific">Vanilla planifolia</name>
    <name type="common">Vanilla</name>
    <dbReference type="NCBI Taxonomy" id="51239"/>
    <lineage>
        <taxon>Eukaryota</taxon>
        <taxon>Viridiplantae</taxon>
        <taxon>Streptophyta</taxon>
        <taxon>Embryophyta</taxon>
        <taxon>Tracheophyta</taxon>
        <taxon>Spermatophyta</taxon>
        <taxon>Magnoliopsida</taxon>
        <taxon>Liliopsida</taxon>
        <taxon>Asparagales</taxon>
        <taxon>Orchidaceae</taxon>
        <taxon>Vanilloideae</taxon>
        <taxon>Vanilleae</taxon>
        <taxon>Vanilla</taxon>
    </lineage>
</organism>
<dbReference type="OrthoDB" id="606645at2759"/>
<reference evidence="1 2" key="1">
    <citation type="journal article" date="2020" name="Nat. Food">
        <title>A phased Vanilla planifolia genome enables genetic improvement of flavour and production.</title>
        <authorList>
            <person name="Hasing T."/>
            <person name="Tang H."/>
            <person name="Brym M."/>
            <person name="Khazi F."/>
            <person name="Huang T."/>
            <person name="Chambers A.H."/>
        </authorList>
    </citation>
    <scope>NUCLEOTIDE SEQUENCE [LARGE SCALE GENOMIC DNA]</scope>
    <source>
        <tissue evidence="1">Leaf</tissue>
    </source>
</reference>
<proteinExistence type="predicted"/>
<evidence type="ECO:0000313" key="1">
    <source>
        <dbReference type="EMBL" id="KAG0477492.1"/>
    </source>
</evidence>
<keyword evidence="2" id="KW-1185">Reference proteome</keyword>
<protein>
    <submittedName>
        <fullName evidence="1">Uncharacterized protein</fullName>
    </submittedName>
</protein>